<keyword evidence="5 14" id="KW-0436">Ligase</keyword>
<dbReference type="InterPro" id="IPR004154">
    <property type="entry name" value="Anticodon-bd"/>
</dbReference>
<evidence type="ECO:0000256" key="7">
    <source>
        <dbReference type="ARBA" id="ARBA00022741"/>
    </source>
</evidence>
<dbReference type="SUPFAM" id="SSF55186">
    <property type="entry name" value="ThrRS/AlaRS common domain"/>
    <property type="match status" value="1"/>
</dbReference>
<dbReference type="GO" id="GO:0004829">
    <property type="term" value="F:threonine-tRNA ligase activity"/>
    <property type="evidence" value="ECO:0007669"/>
    <property type="project" value="UniProtKB-UniRule"/>
</dbReference>
<keyword evidence="4 14" id="KW-0820">tRNA-binding</keyword>
<feature type="binding site" evidence="14">
    <location>
        <position position="367"/>
    </location>
    <ligand>
        <name>Zn(2+)</name>
        <dbReference type="ChEBI" id="CHEBI:29105"/>
        <note>catalytic</note>
    </ligand>
</feature>
<evidence type="ECO:0000256" key="9">
    <source>
        <dbReference type="ARBA" id="ARBA00022840"/>
    </source>
</evidence>
<dbReference type="InterPro" id="IPR033728">
    <property type="entry name" value="ThrRS_core"/>
</dbReference>
<dbReference type="PROSITE" id="PS51880">
    <property type="entry name" value="TGS"/>
    <property type="match status" value="1"/>
</dbReference>
<evidence type="ECO:0000256" key="3">
    <source>
        <dbReference type="ARBA" id="ARBA00022490"/>
    </source>
</evidence>
<comment type="caution">
    <text evidence="17">The sequence shown here is derived from an EMBL/GenBank/DDBJ whole genome shotgun (WGS) entry which is preliminary data.</text>
</comment>
<dbReference type="GO" id="GO:0006435">
    <property type="term" value="P:threonyl-tRNA aminoacylation"/>
    <property type="evidence" value="ECO:0007669"/>
    <property type="project" value="UniProtKB-UniRule"/>
</dbReference>
<dbReference type="PANTHER" id="PTHR11451:SF44">
    <property type="entry name" value="THREONINE--TRNA LIGASE, CHLOROPLASTIC_MITOCHONDRIAL 2"/>
    <property type="match status" value="1"/>
</dbReference>
<evidence type="ECO:0000313" key="17">
    <source>
        <dbReference type="EMBL" id="GAC00164.1"/>
    </source>
</evidence>
<dbReference type="Pfam" id="PF07973">
    <property type="entry name" value="tRNA_SAD"/>
    <property type="match status" value="1"/>
</dbReference>
<proteinExistence type="inferred from homology"/>
<dbReference type="Pfam" id="PF00587">
    <property type="entry name" value="tRNA-synt_2b"/>
    <property type="match status" value="1"/>
</dbReference>
<dbReference type="CDD" id="cd00771">
    <property type="entry name" value="ThrRS_core"/>
    <property type="match status" value="1"/>
</dbReference>
<dbReference type="Gene3D" id="3.30.930.10">
    <property type="entry name" value="Bira Bifunctional Protein, Domain 2"/>
    <property type="match status" value="1"/>
</dbReference>
<feature type="binding site" evidence="14">
    <location>
        <position position="418"/>
    </location>
    <ligand>
        <name>Zn(2+)</name>
        <dbReference type="ChEBI" id="CHEBI:29105"/>
        <note>catalytic</note>
    </ligand>
</feature>
<dbReference type="NCBIfam" id="TIGR00418">
    <property type="entry name" value="thrS"/>
    <property type="match status" value="1"/>
</dbReference>
<dbReference type="InterPro" id="IPR047246">
    <property type="entry name" value="ThrRS_anticodon"/>
</dbReference>
<comment type="similarity">
    <text evidence="2 14">Belongs to the class-II aminoacyl-tRNA synthetase family.</text>
</comment>
<dbReference type="Gene3D" id="3.30.980.10">
    <property type="entry name" value="Threonyl-trna Synthetase, Chain A, domain 2"/>
    <property type="match status" value="1"/>
</dbReference>
<keyword evidence="7 14" id="KW-0547">Nucleotide-binding</keyword>
<keyword evidence="12 14" id="KW-0030">Aminoacyl-tRNA synthetase</keyword>
<evidence type="ECO:0000256" key="6">
    <source>
        <dbReference type="ARBA" id="ARBA00022723"/>
    </source>
</evidence>
<dbReference type="Gene3D" id="3.30.54.20">
    <property type="match status" value="1"/>
</dbReference>
<keyword evidence="9 14" id="KW-0067">ATP-binding</keyword>
<dbReference type="SMART" id="SM00863">
    <property type="entry name" value="tRNA_SAD"/>
    <property type="match status" value="1"/>
</dbReference>
<evidence type="ECO:0000256" key="11">
    <source>
        <dbReference type="ARBA" id="ARBA00022917"/>
    </source>
</evidence>
<evidence type="ECO:0000313" key="18">
    <source>
        <dbReference type="Proteomes" id="UP000035058"/>
    </source>
</evidence>
<organism evidence="17 18">
    <name type="scientific">Gordonia namibiensis NBRC 108229</name>
    <dbReference type="NCBI Taxonomy" id="1208314"/>
    <lineage>
        <taxon>Bacteria</taxon>
        <taxon>Bacillati</taxon>
        <taxon>Actinomycetota</taxon>
        <taxon>Actinomycetes</taxon>
        <taxon>Mycobacteriales</taxon>
        <taxon>Gordoniaceae</taxon>
        <taxon>Gordonia</taxon>
    </lineage>
</organism>
<dbReference type="PRINTS" id="PR01047">
    <property type="entry name" value="TRNASYNTHTHR"/>
</dbReference>
<dbReference type="PANTHER" id="PTHR11451">
    <property type="entry name" value="THREONINE-TRNA LIGASE"/>
    <property type="match status" value="1"/>
</dbReference>
<feature type="binding site" evidence="14">
    <location>
        <position position="545"/>
    </location>
    <ligand>
        <name>Zn(2+)</name>
        <dbReference type="ChEBI" id="CHEBI:29105"/>
        <note>catalytic</note>
    </ligand>
</feature>
<protein>
    <recommendedName>
        <fullName evidence="14">Threonine--tRNA ligase</fullName>
        <ecNumber evidence="14">6.1.1.3</ecNumber>
    </recommendedName>
    <alternativeName>
        <fullName evidence="14">Threonyl-tRNA synthetase</fullName>
        <shortName evidence="14">ThrRS</shortName>
    </alternativeName>
</protein>
<dbReference type="Pfam" id="PF03129">
    <property type="entry name" value="HGTP_anticodon"/>
    <property type="match status" value="1"/>
</dbReference>
<dbReference type="GO" id="GO:0046872">
    <property type="term" value="F:metal ion binding"/>
    <property type="evidence" value="ECO:0007669"/>
    <property type="project" value="UniProtKB-KW"/>
</dbReference>
<comment type="caution">
    <text evidence="14">Lacks conserved residue(s) required for the propagation of feature annotation.</text>
</comment>
<dbReference type="InterPro" id="IPR006195">
    <property type="entry name" value="aa-tRNA-synth_II"/>
</dbReference>
<evidence type="ECO:0000259" key="15">
    <source>
        <dbReference type="PROSITE" id="PS50862"/>
    </source>
</evidence>
<evidence type="ECO:0000259" key="16">
    <source>
        <dbReference type="PROSITE" id="PS51880"/>
    </source>
</evidence>
<feature type="domain" description="Aminoacyl-transfer RNA synthetases class-II family profile" evidence="15">
    <location>
        <begin position="293"/>
        <end position="568"/>
    </location>
</feature>
<dbReference type="GO" id="GO:0005737">
    <property type="term" value="C:cytoplasm"/>
    <property type="evidence" value="ECO:0007669"/>
    <property type="project" value="UniProtKB-SubCell"/>
</dbReference>
<keyword evidence="8 14" id="KW-0862">Zinc</keyword>
<keyword evidence="3 14" id="KW-0963">Cytoplasm</keyword>
<dbReference type="InterPro" id="IPR036621">
    <property type="entry name" value="Anticodon-bd_dom_sf"/>
</dbReference>
<dbReference type="GO" id="GO:0005524">
    <property type="term" value="F:ATP binding"/>
    <property type="evidence" value="ECO:0007669"/>
    <property type="project" value="UniProtKB-UniRule"/>
</dbReference>
<evidence type="ECO:0000256" key="2">
    <source>
        <dbReference type="ARBA" id="ARBA00008226"/>
    </source>
</evidence>
<accession>K6VV95</accession>
<dbReference type="EMBL" id="BAHE01000014">
    <property type="protein sequence ID" value="GAC00164.1"/>
    <property type="molecule type" value="Genomic_DNA"/>
</dbReference>
<evidence type="ECO:0000256" key="1">
    <source>
        <dbReference type="ARBA" id="ARBA00004496"/>
    </source>
</evidence>
<dbReference type="InterPro" id="IPR018163">
    <property type="entry name" value="Thr/Ala-tRNA-synth_IIc_edit"/>
</dbReference>
<feature type="domain" description="TGS" evidence="16">
    <location>
        <begin position="1"/>
        <end position="65"/>
    </location>
</feature>
<dbReference type="InterPro" id="IPR012947">
    <property type="entry name" value="tRNA_SAD"/>
</dbReference>
<evidence type="ECO:0000256" key="4">
    <source>
        <dbReference type="ARBA" id="ARBA00022555"/>
    </source>
</evidence>
<reference evidence="17 18" key="1">
    <citation type="submission" date="2012-08" db="EMBL/GenBank/DDBJ databases">
        <title>Whole genome shotgun sequence of Gordonia namibiensis NBRC 108229.</title>
        <authorList>
            <person name="Isaki-Nakamura S."/>
            <person name="Hosoyama A."/>
            <person name="Tsuchikane K."/>
            <person name="Katsumata H."/>
            <person name="Baba S."/>
            <person name="Yamazaki S."/>
            <person name="Fujita N."/>
        </authorList>
    </citation>
    <scope>NUCLEOTIDE SEQUENCE [LARGE SCALE GENOMIC DNA]</scope>
    <source>
        <strain evidence="17 18">NBRC 108229</strain>
    </source>
</reference>
<dbReference type="SUPFAM" id="SSF55681">
    <property type="entry name" value="Class II aaRS and biotin synthetases"/>
    <property type="match status" value="1"/>
</dbReference>
<dbReference type="InterPro" id="IPR002320">
    <property type="entry name" value="Thr-tRNA-ligase_IIa"/>
</dbReference>
<dbReference type="SUPFAM" id="SSF52954">
    <property type="entry name" value="Class II aaRS ABD-related"/>
    <property type="match status" value="1"/>
</dbReference>
<dbReference type="FunFam" id="3.30.54.20:FF:000003">
    <property type="entry name" value="Threonine--tRNA ligase"/>
    <property type="match status" value="1"/>
</dbReference>
<gene>
    <name evidence="14 17" type="primary">thrS</name>
    <name evidence="17" type="ORF">GONAM_14_00220</name>
</gene>
<dbReference type="RefSeq" id="WP_006866381.1">
    <property type="nucleotide sequence ID" value="NZ_BAHE01000014.1"/>
</dbReference>
<evidence type="ECO:0000256" key="14">
    <source>
        <dbReference type="HAMAP-Rule" id="MF_00184"/>
    </source>
</evidence>
<comment type="subunit">
    <text evidence="14">Homodimer.</text>
</comment>
<evidence type="ECO:0000256" key="5">
    <source>
        <dbReference type="ARBA" id="ARBA00022598"/>
    </source>
</evidence>
<name>K6VV95_9ACTN</name>
<dbReference type="Gene3D" id="3.40.50.800">
    <property type="entry name" value="Anticodon-binding domain"/>
    <property type="match status" value="1"/>
</dbReference>
<dbReference type="HAMAP" id="MF_00184">
    <property type="entry name" value="Thr_tRNA_synth"/>
    <property type="match status" value="1"/>
</dbReference>
<evidence type="ECO:0000256" key="10">
    <source>
        <dbReference type="ARBA" id="ARBA00022884"/>
    </source>
</evidence>
<dbReference type="PROSITE" id="PS50862">
    <property type="entry name" value="AA_TRNA_LIGASE_II"/>
    <property type="match status" value="1"/>
</dbReference>
<dbReference type="InterPro" id="IPR004095">
    <property type="entry name" value="TGS"/>
</dbReference>
<keyword evidence="10 14" id="KW-0694">RNA-binding</keyword>
<dbReference type="EC" id="6.1.1.3" evidence="14"/>
<sequence>MPDDVQVTSPATIRVPAGTTAGTALRDHDLPNKGPEAIVVVRDAAGDLRDLSWAPAEDAEVEPVAANTETGRSVIRHSCAHVLAQAVQDLFPDAKLGIGPPIKDGFYYDFDVAEPFTPEDLKALEKKMKQIIKSGQRFSRRVYESKDEARAELANEPFKLELIDDKGAADDAEVMEVGGGELSVYDNLNPRTGERIWCDLCRGPHVPTTKYIAAFKLTRSSAAYWRGDQDNADLQRVYGTAWESAEALDTHLELLAEAEKRDHRKLGAELDLFSFPDELGSGLPVFHPKGGIIRKEMEDYSRARHVAAGYEFVNTPHITKGHLYEVSGHLDWYRDGMFPPMHVDADIDENGEVRKPGQDYYLKPMNCPMHNLIFRGRGRSYRELPLRMFEFGSVYRYEKSGVIHGLTRVRGMTQDDAHIYCTREQMRDELTSILNFVLGLLKDYGLDDFYLELSTKDPKKFVGSDEVWEEATNTLAEVAEASGLDLVPDPGGAAFYGPKISVQARDALGRTWQMSTIQLDFNLPERFELEYTGPDGTKQRPVMIHRALFGSIERFFGVLTEHYAGAFPAWLSPVQVMGIPVADAFADHLQGVVDALRAAGVRAEVDHSDDRMQKKIRNHTTGKVPFMLLAGERDVEAHAVSFRFRDGSQINGVPVGAAIAAITDWVGARRNESPTKELLEAKLGTVGAVDG</sequence>
<dbReference type="InterPro" id="IPR045864">
    <property type="entry name" value="aa-tRNA-synth_II/BPL/LPL"/>
</dbReference>
<evidence type="ECO:0000256" key="12">
    <source>
        <dbReference type="ARBA" id="ARBA00023146"/>
    </source>
</evidence>
<comment type="cofactor">
    <cofactor evidence="14">
        <name>Zn(2+)</name>
        <dbReference type="ChEBI" id="CHEBI:29105"/>
    </cofactor>
    <text evidence="14">Binds 1 zinc ion per subunit.</text>
</comment>
<dbReference type="AlphaFoldDB" id="K6VV95"/>
<comment type="subcellular location">
    <subcellularLocation>
        <location evidence="1 14">Cytoplasm</location>
    </subcellularLocation>
</comment>
<dbReference type="Proteomes" id="UP000035058">
    <property type="component" value="Unassembled WGS sequence"/>
</dbReference>
<keyword evidence="11 14" id="KW-0648">Protein biosynthesis</keyword>
<evidence type="ECO:0000256" key="13">
    <source>
        <dbReference type="ARBA" id="ARBA00049515"/>
    </source>
</evidence>
<dbReference type="FunFam" id="3.30.980.10:FF:000005">
    <property type="entry name" value="Threonyl-tRNA synthetase, mitochondrial"/>
    <property type="match status" value="1"/>
</dbReference>
<comment type="catalytic activity">
    <reaction evidence="13 14">
        <text>tRNA(Thr) + L-threonine + ATP = L-threonyl-tRNA(Thr) + AMP + diphosphate + H(+)</text>
        <dbReference type="Rhea" id="RHEA:24624"/>
        <dbReference type="Rhea" id="RHEA-COMP:9670"/>
        <dbReference type="Rhea" id="RHEA-COMP:9704"/>
        <dbReference type="ChEBI" id="CHEBI:15378"/>
        <dbReference type="ChEBI" id="CHEBI:30616"/>
        <dbReference type="ChEBI" id="CHEBI:33019"/>
        <dbReference type="ChEBI" id="CHEBI:57926"/>
        <dbReference type="ChEBI" id="CHEBI:78442"/>
        <dbReference type="ChEBI" id="CHEBI:78534"/>
        <dbReference type="ChEBI" id="CHEBI:456215"/>
        <dbReference type="EC" id="6.1.1.3"/>
    </reaction>
</comment>
<keyword evidence="18" id="KW-1185">Reference proteome</keyword>
<dbReference type="InterPro" id="IPR002314">
    <property type="entry name" value="aa-tRNA-synt_IIb"/>
</dbReference>
<keyword evidence="6 14" id="KW-0479">Metal-binding</keyword>
<dbReference type="GO" id="GO:0000049">
    <property type="term" value="F:tRNA binding"/>
    <property type="evidence" value="ECO:0007669"/>
    <property type="project" value="UniProtKB-KW"/>
</dbReference>
<dbReference type="CDD" id="cd00860">
    <property type="entry name" value="ThrRS_anticodon"/>
    <property type="match status" value="1"/>
</dbReference>
<dbReference type="FunFam" id="3.30.930.10:FF:000019">
    <property type="entry name" value="Threonine--tRNA ligase"/>
    <property type="match status" value="1"/>
</dbReference>
<evidence type="ECO:0000256" key="8">
    <source>
        <dbReference type="ARBA" id="ARBA00022833"/>
    </source>
</evidence>
<dbReference type="FunFam" id="3.40.50.800:FF:000001">
    <property type="entry name" value="Threonine--tRNA ligase"/>
    <property type="match status" value="1"/>
</dbReference>